<comment type="caution">
    <text evidence="4">The sequence shown here is derived from an EMBL/GenBank/DDBJ whole genome shotgun (WGS) entry which is preliminary data.</text>
</comment>
<dbReference type="PANTHER" id="PTHR10302">
    <property type="entry name" value="SINGLE-STRANDED DNA-BINDING PROTEIN"/>
    <property type="match status" value="1"/>
</dbReference>
<dbReference type="OrthoDB" id="1078367at2759"/>
<dbReference type="Gene3D" id="2.40.50.140">
    <property type="entry name" value="Nucleic acid-binding proteins"/>
    <property type="match status" value="1"/>
</dbReference>
<feature type="region of interest" description="Disordered" evidence="3">
    <location>
        <begin position="175"/>
        <end position="197"/>
    </location>
</feature>
<dbReference type="SUPFAM" id="SSF50249">
    <property type="entry name" value="Nucleic acid-binding proteins"/>
    <property type="match status" value="1"/>
</dbReference>
<dbReference type="EMBL" id="MVGT01001900">
    <property type="protein sequence ID" value="OVA10500.1"/>
    <property type="molecule type" value="Genomic_DNA"/>
</dbReference>
<evidence type="ECO:0000256" key="1">
    <source>
        <dbReference type="ARBA" id="ARBA00023125"/>
    </source>
</evidence>
<name>A0A200QJ27_MACCD</name>
<dbReference type="GO" id="GO:0006264">
    <property type="term" value="P:mitochondrial DNA replication"/>
    <property type="evidence" value="ECO:0007669"/>
    <property type="project" value="TreeGrafter"/>
</dbReference>
<dbReference type="FunCoup" id="A0A200QJ27">
    <property type="interactions" value="320"/>
</dbReference>
<dbReference type="OMA" id="FKVMLKM"/>
<dbReference type="GO" id="GO:0042645">
    <property type="term" value="C:mitochondrial nucleoid"/>
    <property type="evidence" value="ECO:0007669"/>
    <property type="project" value="TreeGrafter"/>
</dbReference>
<organism evidence="4 5">
    <name type="scientific">Macleaya cordata</name>
    <name type="common">Five-seeded plume-poppy</name>
    <name type="synonym">Bocconia cordata</name>
    <dbReference type="NCBI Taxonomy" id="56857"/>
    <lineage>
        <taxon>Eukaryota</taxon>
        <taxon>Viridiplantae</taxon>
        <taxon>Streptophyta</taxon>
        <taxon>Embryophyta</taxon>
        <taxon>Tracheophyta</taxon>
        <taxon>Spermatophyta</taxon>
        <taxon>Magnoliopsida</taxon>
        <taxon>Ranunculales</taxon>
        <taxon>Papaveraceae</taxon>
        <taxon>Papaveroideae</taxon>
        <taxon>Macleaya</taxon>
    </lineage>
</organism>
<reference evidence="4 5" key="1">
    <citation type="journal article" date="2017" name="Mol. Plant">
        <title>The Genome of Medicinal Plant Macleaya cordata Provides New Insights into Benzylisoquinoline Alkaloids Metabolism.</title>
        <authorList>
            <person name="Liu X."/>
            <person name="Liu Y."/>
            <person name="Huang P."/>
            <person name="Ma Y."/>
            <person name="Qing Z."/>
            <person name="Tang Q."/>
            <person name="Cao H."/>
            <person name="Cheng P."/>
            <person name="Zheng Y."/>
            <person name="Yuan Z."/>
            <person name="Zhou Y."/>
            <person name="Liu J."/>
            <person name="Tang Z."/>
            <person name="Zhuo Y."/>
            <person name="Zhang Y."/>
            <person name="Yu L."/>
            <person name="Huang J."/>
            <person name="Yang P."/>
            <person name="Peng Q."/>
            <person name="Zhang J."/>
            <person name="Jiang W."/>
            <person name="Zhang Z."/>
            <person name="Lin K."/>
            <person name="Ro D.K."/>
            <person name="Chen X."/>
            <person name="Xiong X."/>
            <person name="Shang Y."/>
            <person name="Huang S."/>
            <person name="Zeng J."/>
        </authorList>
    </citation>
    <scope>NUCLEOTIDE SEQUENCE [LARGE SCALE GENOMIC DNA]</scope>
    <source>
        <strain evidence="5">cv. BLH2017</strain>
        <tissue evidence="4">Root</tissue>
    </source>
</reference>
<accession>A0A200QJ27</accession>
<evidence type="ECO:0000313" key="5">
    <source>
        <dbReference type="Proteomes" id="UP000195402"/>
    </source>
</evidence>
<keyword evidence="5" id="KW-1185">Reference proteome</keyword>
<dbReference type="GO" id="GO:0003697">
    <property type="term" value="F:single-stranded DNA binding"/>
    <property type="evidence" value="ECO:0007669"/>
    <property type="project" value="InterPro"/>
</dbReference>
<evidence type="ECO:0000256" key="2">
    <source>
        <dbReference type="PROSITE-ProRule" id="PRU00252"/>
    </source>
</evidence>
<dbReference type="InParanoid" id="A0A200QJ27"/>
<protein>
    <submittedName>
        <fullName evidence="4">Primosome PriB/single-strand DNA-binding</fullName>
    </submittedName>
</protein>
<proteinExistence type="predicted"/>
<keyword evidence="1 2" id="KW-0238">DNA-binding</keyword>
<dbReference type="PROSITE" id="PS50935">
    <property type="entry name" value="SSB"/>
    <property type="match status" value="1"/>
</dbReference>
<feature type="compositionally biased region" description="Basic and acidic residues" evidence="3">
    <location>
        <begin position="175"/>
        <end position="190"/>
    </location>
</feature>
<dbReference type="InterPro" id="IPR011344">
    <property type="entry name" value="ssDNA-bd"/>
</dbReference>
<evidence type="ECO:0000256" key="3">
    <source>
        <dbReference type="SAM" id="MobiDB-lite"/>
    </source>
</evidence>
<sequence>MEVSHLSTLFRKVFTSSLQKFVHFSSSSSSAAAATPGFSSFFSGQSDNEGSFVYQHKLLSQRPTTIKWQKRLKNSVSFIGSVVLPLKTVNNRCKFGVYTTLEVRTSNDSGRTFRILLKMWDKMAEISIKHLKEKDYIYVSGQLGSYRKVDSCGNERTLYEVTVEELNYVARNLKSETSKSEKSEDSEPKEGVIPTSSSSVVEKKAENLYLWQVFFANPFEWWDNRQHKTNPRQPDFRHKDTGEALWLDPRDPPWVRRHLQLHDSGMAEQGLQGLVNSPRSRISVWTYED</sequence>
<dbReference type="InterPro" id="IPR000424">
    <property type="entry name" value="Primosome_PriB/ssb"/>
</dbReference>
<dbReference type="InterPro" id="IPR012340">
    <property type="entry name" value="NA-bd_OB-fold"/>
</dbReference>
<dbReference type="PANTHER" id="PTHR10302:SF18">
    <property type="entry name" value="PROTEIN OSB1, MITOCHONDRIAL"/>
    <property type="match status" value="1"/>
</dbReference>
<gene>
    <name evidence="4" type="ORF">BVC80_8985g35</name>
</gene>
<evidence type="ECO:0000313" key="4">
    <source>
        <dbReference type="EMBL" id="OVA10500.1"/>
    </source>
</evidence>
<dbReference type="Proteomes" id="UP000195402">
    <property type="component" value="Unassembled WGS sequence"/>
</dbReference>
<dbReference type="AlphaFoldDB" id="A0A200QJ27"/>
<dbReference type="STRING" id="56857.A0A200QJ27"/>